<dbReference type="EMBL" id="MLFT02000008">
    <property type="protein sequence ID" value="PHT39525.1"/>
    <property type="molecule type" value="Genomic_DNA"/>
</dbReference>
<keyword evidence="3" id="KW-1185">Reference proteome</keyword>
<feature type="domain" description="F-box" evidence="1">
    <location>
        <begin position="35"/>
        <end position="75"/>
    </location>
</feature>
<dbReference type="OrthoDB" id="1299800at2759"/>
<dbReference type="CDD" id="cd22157">
    <property type="entry name" value="F-box_AtFBW1-like"/>
    <property type="match status" value="1"/>
</dbReference>
<accession>A0A2G2W2S6</accession>
<dbReference type="InterPro" id="IPR017451">
    <property type="entry name" value="F-box-assoc_interact_dom"/>
</dbReference>
<dbReference type="Proteomes" id="UP000224567">
    <property type="component" value="Unassembled WGS sequence"/>
</dbReference>
<reference evidence="3" key="2">
    <citation type="journal article" date="2017" name="J. Anim. Genet.">
        <title>Multiple reference genome sequences of hot pepper reveal the massive evolution of plant disease resistance genes by retroduplication.</title>
        <authorList>
            <person name="Kim S."/>
            <person name="Park J."/>
            <person name="Yeom S.-I."/>
            <person name="Kim Y.-M."/>
            <person name="Seo E."/>
            <person name="Kim K.-T."/>
            <person name="Kim M.-S."/>
            <person name="Lee J.M."/>
            <person name="Cheong K."/>
            <person name="Shin H.-S."/>
            <person name="Kim S.-B."/>
            <person name="Han K."/>
            <person name="Lee J."/>
            <person name="Park M."/>
            <person name="Lee H.-A."/>
            <person name="Lee H.-Y."/>
            <person name="Lee Y."/>
            <person name="Oh S."/>
            <person name="Lee J.H."/>
            <person name="Choi E."/>
            <person name="Choi E."/>
            <person name="Lee S.E."/>
            <person name="Jeon J."/>
            <person name="Kim H."/>
            <person name="Choi G."/>
            <person name="Song H."/>
            <person name="Lee J."/>
            <person name="Lee S.-C."/>
            <person name="Kwon J.-K."/>
            <person name="Lee H.-Y."/>
            <person name="Koo N."/>
            <person name="Hong Y."/>
            <person name="Kim R.W."/>
            <person name="Kang W.-H."/>
            <person name="Huh J.H."/>
            <person name="Kang B.-C."/>
            <person name="Yang T.-J."/>
            <person name="Lee Y.-H."/>
            <person name="Bennetzen J.L."/>
            <person name="Choi D."/>
        </authorList>
    </citation>
    <scope>NUCLEOTIDE SEQUENCE [LARGE SCALE GENOMIC DNA]</scope>
    <source>
        <strain evidence="3">cv. PBC81</strain>
    </source>
</reference>
<evidence type="ECO:0000313" key="3">
    <source>
        <dbReference type="Proteomes" id="UP000224567"/>
    </source>
</evidence>
<gene>
    <name evidence="2" type="ORF">CQW23_18379</name>
</gene>
<comment type="caution">
    <text evidence="2">The sequence shown here is derived from an EMBL/GenBank/DDBJ whole genome shotgun (WGS) entry which is preliminary data.</text>
</comment>
<dbReference type="Pfam" id="PF00646">
    <property type="entry name" value="F-box"/>
    <property type="match status" value="1"/>
</dbReference>
<proteinExistence type="predicted"/>
<dbReference type="InterPro" id="IPR050796">
    <property type="entry name" value="SCF_F-box_component"/>
</dbReference>
<dbReference type="NCBIfam" id="TIGR01640">
    <property type="entry name" value="F_box_assoc_1"/>
    <property type="match status" value="1"/>
</dbReference>
<dbReference type="Gene3D" id="1.20.1280.50">
    <property type="match status" value="1"/>
</dbReference>
<dbReference type="AlphaFoldDB" id="A0A2G2W2S6"/>
<evidence type="ECO:0000313" key="2">
    <source>
        <dbReference type="EMBL" id="PHT39525.1"/>
    </source>
</evidence>
<protein>
    <recommendedName>
        <fullName evidence="1">F-box domain-containing protein</fullName>
    </recommendedName>
</protein>
<dbReference type="InterPro" id="IPR013187">
    <property type="entry name" value="F-box-assoc_dom_typ3"/>
</dbReference>
<dbReference type="SUPFAM" id="SSF81383">
    <property type="entry name" value="F-box domain"/>
    <property type="match status" value="1"/>
</dbReference>
<dbReference type="PANTHER" id="PTHR31672">
    <property type="entry name" value="BNACNNG10540D PROTEIN"/>
    <property type="match status" value="1"/>
</dbReference>
<dbReference type="Pfam" id="PF08268">
    <property type="entry name" value="FBA_3"/>
    <property type="match status" value="1"/>
</dbReference>
<evidence type="ECO:0000259" key="1">
    <source>
        <dbReference type="SMART" id="SM00256"/>
    </source>
</evidence>
<dbReference type="InterPro" id="IPR036047">
    <property type="entry name" value="F-box-like_dom_sf"/>
</dbReference>
<dbReference type="PANTHER" id="PTHR31672:SF13">
    <property type="entry name" value="F-BOX PROTEIN CPR30-LIKE"/>
    <property type="match status" value="1"/>
</dbReference>
<reference evidence="2 3" key="1">
    <citation type="journal article" date="2017" name="Genome Biol.">
        <title>New reference genome sequences of hot pepper reveal the massive evolution of plant disease-resistance genes by retroduplication.</title>
        <authorList>
            <person name="Kim S."/>
            <person name="Park J."/>
            <person name="Yeom S.I."/>
            <person name="Kim Y.M."/>
            <person name="Seo E."/>
            <person name="Kim K.T."/>
            <person name="Kim M.S."/>
            <person name="Lee J.M."/>
            <person name="Cheong K."/>
            <person name="Shin H.S."/>
            <person name="Kim S.B."/>
            <person name="Han K."/>
            <person name="Lee J."/>
            <person name="Park M."/>
            <person name="Lee H.A."/>
            <person name="Lee H.Y."/>
            <person name="Lee Y."/>
            <person name="Oh S."/>
            <person name="Lee J.H."/>
            <person name="Choi E."/>
            <person name="Choi E."/>
            <person name="Lee S.E."/>
            <person name="Jeon J."/>
            <person name="Kim H."/>
            <person name="Choi G."/>
            <person name="Song H."/>
            <person name="Lee J."/>
            <person name="Lee S.C."/>
            <person name="Kwon J.K."/>
            <person name="Lee H.Y."/>
            <person name="Koo N."/>
            <person name="Hong Y."/>
            <person name="Kim R.W."/>
            <person name="Kang W.H."/>
            <person name="Huh J.H."/>
            <person name="Kang B.C."/>
            <person name="Yang T.J."/>
            <person name="Lee Y.H."/>
            <person name="Bennetzen J.L."/>
            <person name="Choi D."/>
        </authorList>
    </citation>
    <scope>NUCLEOTIDE SEQUENCE [LARGE SCALE GENOMIC DNA]</scope>
    <source>
        <strain evidence="3">cv. PBC81</strain>
    </source>
</reference>
<sequence length="414" mass="47881">MTSLLICNKLNRNIEEVPKKMMNITANFQAIEIQFQEEIIVEILSRLPVRSLHRFKCVSKYWKALISDPYFRMKHLNRAKNDRNSQKNLISKTCFDKKKTSDKITHFYSSSLSSSVQLFEDEKEVDFSPNWTPWCAFILSSCDGLVLIKFLDLRTNKVILSLWNPSTRESVELPLPRLVPLKHCICGMGYDTTSNDYKIVMINLTRFAHGAISTEVLALKSGGSWRSCEYPTDISRVQGVWDCGMDYFAFIHGAFHWVGRRLSQCYIVVSFNISNEVYGEIPLLDQMCLNFDRKKLTDVLDLGVSTLEGLLCFYSTYYKGGEGSFKLWVMRDYGVKESWTILVSIQDSILYSVRPRYRFGDGEVLLRCRHRGFIKFIEYTTSRGPFGVWPSRQTHMQDVVYTESLISPKLFACV</sequence>
<dbReference type="InterPro" id="IPR001810">
    <property type="entry name" value="F-box_dom"/>
</dbReference>
<organism evidence="2 3">
    <name type="scientific">Capsicum baccatum</name>
    <name type="common">Peruvian pepper</name>
    <dbReference type="NCBI Taxonomy" id="33114"/>
    <lineage>
        <taxon>Eukaryota</taxon>
        <taxon>Viridiplantae</taxon>
        <taxon>Streptophyta</taxon>
        <taxon>Embryophyta</taxon>
        <taxon>Tracheophyta</taxon>
        <taxon>Spermatophyta</taxon>
        <taxon>Magnoliopsida</taxon>
        <taxon>eudicotyledons</taxon>
        <taxon>Gunneridae</taxon>
        <taxon>Pentapetalae</taxon>
        <taxon>asterids</taxon>
        <taxon>lamiids</taxon>
        <taxon>Solanales</taxon>
        <taxon>Solanaceae</taxon>
        <taxon>Solanoideae</taxon>
        <taxon>Capsiceae</taxon>
        <taxon>Capsicum</taxon>
    </lineage>
</organism>
<dbReference type="SMART" id="SM00256">
    <property type="entry name" value="FBOX"/>
    <property type="match status" value="1"/>
</dbReference>
<dbReference type="STRING" id="33114.A0A2G2W2S6"/>
<name>A0A2G2W2S6_CAPBA</name>